<name>A0A1Y1VEV0_9FUNG</name>
<feature type="domain" description="Tyrosine specific protein phosphatases" evidence="7">
    <location>
        <begin position="300"/>
        <end position="362"/>
    </location>
</feature>
<dbReference type="Gene3D" id="3.90.190.10">
    <property type="entry name" value="Protein tyrosine phosphatase superfamily"/>
    <property type="match status" value="2"/>
</dbReference>
<dbReference type="InterPro" id="IPR000387">
    <property type="entry name" value="Tyr_Pase_dom"/>
</dbReference>
<dbReference type="Proteomes" id="UP000193719">
    <property type="component" value="Unassembled WGS sequence"/>
</dbReference>
<reference evidence="8 9" key="2">
    <citation type="submission" date="2016-08" db="EMBL/GenBank/DDBJ databases">
        <title>Pervasive Adenine N6-methylation of Active Genes in Fungi.</title>
        <authorList>
            <consortium name="DOE Joint Genome Institute"/>
            <person name="Mondo S.J."/>
            <person name="Dannebaum R.O."/>
            <person name="Kuo R.C."/>
            <person name="Labutti K."/>
            <person name="Haridas S."/>
            <person name="Kuo A."/>
            <person name="Salamov A."/>
            <person name="Ahrendt S.R."/>
            <person name="Lipzen A."/>
            <person name="Sullivan W."/>
            <person name="Andreopoulos W.B."/>
            <person name="Clum A."/>
            <person name="Lindquist E."/>
            <person name="Daum C."/>
            <person name="Ramamoorthy G.K."/>
            <person name="Gryganskyi A."/>
            <person name="Culley D."/>
            <person name="Magnuson J.K."/>
            <person name="James T.Y."/>
            <person name="O'Malley M.A."/>
            <person name="Stajich J.E."/>
            <person name="Spatafora J.W."/>
            <person name="Visel A."/>
            <person name="Grigoriev I.V."/>
        </authorList>
    </citation>
    <scope>NUCLEOTIDE SEQUENCE [LARGE SCALE GENOMIC DNA]</scope>
    <source>
        <strain evidence="9">finn</strain>
    </source>
</reference>
<dbReference type="GO" id="GO:0031536">
    <property type="term" value="P:positive regulation of exit from mitosis"/>
    <property type="evidence" value="ECO:0007669"/>
    <property type="project" value="EnsemblFungi"/>
</dbReference>
<evidence type="ECO:0000313" key="8">
    <source>
        <dbReference type="EMBL" id="ORX54299.1"/>
    </source>
</evidence>
<organism evidence="8 9">
    <name type="scientific">Piromyces finnis</name>
    <dbReference type="NCBI Taxonomy" id="1754191"/>
    <lineage>
        <taxon>Eukaryota</taxon>
        <taxon>Fungi</taxon>
        <taxon>Fungi incertae sedis</taxon>
        <taxon>Chytridiomycota</taxon>
        <taxon>Chytridiomycota incertae sedis</taxon>
        <taxon>Neocallimastigomycetes</taxon>
        <taxon>Neocallimastigales</taxon>
        <taxon>Neocallimastigaceae</taxon>
        <taxon>Piromyces</taxon>
    </lineage>
</organism>
<dbReference type="GO" id="GO:1903490">
    <property type="term" value="P:positive regulation of mitotic cytokinesis"/>
    <property type="evidence" value="ECO:0007669"/>
    <property type="project" value="EnsemblFungi"/>
</dbReference>
<dbReference type="GO" id="GO:0051301">
    <property type="term" value="P:cell division"/>
    <property type="evidence" value="ECO:0007669"/>
    <property type="project" value="UniProtKB-KW"/>
</dbReference>
<dbReference type="STRING" id="1754191.A0A1Y1VEV0"/>
<dbReference type="SMART" id="SM00404">
    <property type="entry name" value="PTPc_motif"/>
    <property type="match status" value="1"/>
</dbReference>
<dbReference type="InterPro" id="IPR003595">
    <property type="entry name" value="Tyr_Pase_cat"/>
</dbReference>
<dbReference type="GO" id="GO:0004722">
    <property type="term" value="F:protein serine/threonine phosphatase activity"/>
    <property type="evidence" value="ECO:0007669"/>
    <property type="project" value="EnsemblFungi"/>
</dbReference>
<dbReference type="GO" id="GO:0120105">
    <property type="term" value="C:mitotic actomyosin contractile ring, intermediate layer"/>
    <property type="evidence" value="ECO:0007669"/>
    <property type="project" value="EnsemblFungi"/>
</dbReference>
<sequence length="365" mass="41984">MPMTIASRNGYMYSYKNKLYLTWTNKPITVSAKSIIHYFTIDDKLRYISFFADFGPFNIAQVIKFCNLLNSKFKSDELKNKKFVLVSGPDNDRRANSAFLMCAYMLLAFNLTPEEAYRPIADIAYTFEPYRDAGYGPATYFITIKHCLQGLYKAIKTGLLDIESLDIEEYEYYEKVEHGDLNWITKKFIAFASPKERPTTHNMYPYDNQGNMGNLLQSDINTVSQQWFRNSNDVKMGNNKLLYPANTVDGIVKYFKENGVTSVVRLNNKLYDNRKFLEAGINHYEFYFPDGTIPPDNILFKFFDLCETNPGSIAIHCKAGLGRTGTLIGAYLMKTYKFLAAEVIAFLRLMRPGCVVGPQQNYLQR</sequence>
<dbReference type="GO" id="GO:0000776">
    <property type="term" value="C:kinetochore"/>
    <property type="evidence" value="ECO:0007669"/>
    <property type="project" value="EnsemblFungi"/>
</dbReference>
<dbReference type="GO" id="GO:0044732">
    <property type="term" value="C:mitotic spindle pole body"/>
    <property type="evidence" value="ECO:0007669"/>
    <property type="project" value="EnsemblFungi"/>
</dbReference>
<keyword evidence="2" id="KW-0132">Cell division</keyword>
<dbReference type="GO" id="GO:0005730">
    <property type="term" value="C:nucleolus"/>
    <property type="evidence" value="ECO:0007669"/>
    <property type="project" value="EnsemblFungi"/>
</dbReference>
<dbReference type="GO" id="GO:0031031">
    <property type="term" value="P:positive regulation of septation initiation signaling"/>
    <property type="evidence" value="ECO:0007669"/>
    <property type="project" value="EnsemblFungi"/>
</dbReference>
<dbReference type="InterPro" id="IPR029260">
    <property type="entry name" value="DSPn"/>
</dbReference>
<evidence type="ECO:0000256" key="2">
    <source>
        <dbReference type="ARBA" id="ARBA00022618"/>
    </source>
</evidence>
<dbReference type="GO" id="GO:0005654">
    <property type="term" value="C:nucleoplasm"/>
    <property type="evidence" value="ECO:0007669"/>
    <property type="project" value="EnsemblFungi"/>
</dbReference>
<dbReference type="CDD" id="cd17657">
    <property type="entry name" value="CDC14_N"/>
    <property type="match status" value="1"/>
</dbReference>
<dbReference type="InterPro" id="IPR029021">
    <property type="entry name" value="Prot-tyrosine_phosphatase-like"/>
</dbReference>
<protein>
    <submittedName>
        <fullName evidence="8">Phosphatases II</fullName>
    </submittedName>
</protein>
<dbReference type="PROSITE" id="PS00383">
    <property type="entry name" value="TYR_PHOSPHATASE_1"/>
    <property type="match status" value="1"/>
</dbReference>
<dbReference type="AlphaFoldDB" id="A0A1Y1VEV0"/>
<dbReference type="GO" id="GO:0044878">
    <property type="term" value="P:mitotic cytokinesis checkpoint signaling"/>
    <property type="evidence" value="ECO:0007669"/>
    <property type="project" value="EnsemblFungi"/>
</dbReference>
<keyword evidence="5" id="KW-0131">Cell cycle</keyword>
<dbReference type="InterPro" id="IPR020422">
    <property type="entry name" value="TYR_PHOSPHATASE_DUAL_dom"/>
</dbReference>
<reference evidence="8 9" key="1">
    <citation type="submission" date="2016-08" db="EMBL/GenBank/DDBJ databases">
        <title>Genomes of anaerobic fungi encode conserved fungal cellulosomes for biomass hydrolysis.</title>
        <authorList>
            <consortium name="DOE Joint Genome Institute"/>
            <person name="Haitjema C.H."/>
            <person name="Gilmore S.P."/>
            <person name="Henske J.K."/>
            <person name="Solomon K.V."/>
            <person name="De Groot R."/>
            <person name="Kuo A."/>
            <person name="Mondo S.J."/>
            <person name="Salamov A.A."/>
            <person name="Labutti K."/>
            <person name="Zhao Z."/>
            <person name="Chiniquy J."/>
            <person name="Barry K."/>
            <person name="Brewer H.M."/>
            <person name="Purvine S.O."/>
            <person name="Wright A.T."/>
            <person name="Boxma B."/>
            <person name="Van Alen T."/>
            <person name="Hackstein J.H."/>
            <person name="Baker S.E."/>
            <person name="Grigoriev I.V."/>
            <person name="O'Malley M.A."/>
        </authorList>
    </citation>
    <scope>NUCLEOTIDE SEQUENCE [LARGE SCALE GENOMIC DNA]</scope>
    <source>
        <strain evidence="9">finn</strain>
    </source>
</reference>
<dbReference type="SMART" id="SM00195">
    <property type="entry name" value="DSPc"/>
    <property type="match status" value="1"/>
</dbReference>
<dbReference type="InterPro" id="IPR000340">
    <property type="entry name" value="Dual-sp_phosphatase_cat-dom"/>
</dbReference>
<keyword evidence="4" id="KW-0904">Protein phosphatase</keyword>
<keyword evidence="3" id="KW-0378">Hydrolase</keyword>
<feature type="domain" description="Tyrosine-protein phosphatase" evidence="6">
    <location>
        <begin position="232"/>
        <end position="365"/>
    </location>
</feature>
<dbReference type="InterPro" id="IPR050561">
    <property type="entry name" value="PTP"/>
</dbReference>
<evidence type="ECO:0000313" key="9">
    <source>
        <dbReference type="Proteomes" id="UP000193719"/>
    </source>
</evidence>
<dbReference type="GO" id="GO:0140429">
    <property type="term" value="P:positive regulation of mitotic sister chromatid biorientation"/>
    <property type="evidence" value="ECO:0007669"/>
    <property type="project" value="EnsemblFungi"/>
</dbReference>
<comment type="caution">
    <text evidence="8">The sequence shown here is derived from an EMBL/GenBank/DDBJ whole genome shotgun (WGS) entry which is preliminary data.</text>
</comment>
<dbReference type="PROSITE" id="PS50056">
    <property type="entry name" value="TYR_PHOSPHATASE_2"/>
    <property type="match status" value="1"/>
</dbReference>
<evidence type="ECO:0000256" key="3">
    <source>
        <dbReference type="ARBA" id="ARBA00022801"/>
    </source>
</evidence>
<dbReference type="GO" id="GO:1902846">
    <property type="term" value="P:positive regulation of mitotic spindle elongation"/>
    <property type="evidence" value="ECO:0007669"/>
    <property type="project" value="EnsemblFungi"/>
</dbReference>
<proteinExistence type="inferred from homology"/>
<accession>A0A1Y1VEV0</accession>
<dbReference type="GO" id="GO:1990023">
    <property type="term" value="C:mitotic spindle midzone"/>
    <property type="evidence" value="ECO:0007669"/>
    <property type="project" value="EnsemblFungi"/>
</dbReference>
<dbReference type="EMBL" id="MCFH01000011">
    <property type="protein sequence ID" value="ORX54299.1"/>
    <property type="molecule type" value="Genomic_DNA"/>
</dbReference>
<dbReference type="SUPFAM" id="SSF52799">
    <property type="entry name" value="(Phosphotyrosine protein) phosphatases II"/>
    <property type="match status" value="2"/>
</dbReference>
<dbReference type="Pfam" id="PF00782">
    <property type="entry name" value="DSPc"/>
    <property type="match status" value="1"/>
</dbReference>
<evidence type="ECO:0000256" key="5">
    <source>
        <dbReference type="ARBA" id="ARBA00023306"/>
    </source>
</evidence>
<evidence type="ECO:0000259" key="6">
    <source>
        <dbReference type="PROSITE" id="PS50054"/>
    </source>
</evidence>
<dbReference type="GO" id="GO:0140602">
    <property type="term" value="C:nucleolar peripheral inclusion body"/>
    <property type="evidence" value="ECO:0007669"/>
    <property type="project" value="EnsemblFungi"/>
</dbReference>
<comment type="similarity">
    <text evidence="1">Belongs to the protein-tyrosine phosphatase family. Non-receptor class CDC14 subfamily.</text>
</comment>
<keyword evidence="9" id="KW-1185">Reference proteome</keyword>
<dbReference type="OrthoDB" id="5632at2759"/>
<evidence type="ECO:0000259" key="7">
    <source>
        <dbReference type="PROSITE" id="PS50056"/>
    </source>
</evidence>
<gene>
    <name evidence="8" type="ORF">BCR36DRAFT_396385</name>
</gene>
<dbReference type="InterPro" id="IPR016130">
    <property type="entry name" value="Tyr_Pase_AS"/>
</dbReference>
<dbReference type="GO" id="GO:0006974">
    <property type="term" value="P:DNA damage response"/>
    <property type="evidence" value="ECO:0007669"/>
    <property type="project" value="EnsemblFungi"/>
</dbReference>
<evidence type="ECO:0000256" key="1">
    <source>
        <dbReference type="ARBA" id="ARBA00007315"/>
    </source>
</evidence>
<evidence type="ECO:0000256" key="4">
    <source>
        <dbReference type="ARBA" id="ARBA00022912"/>
    </source>
</evidence>
<dbReference type="Pfam" id="PF14671">
    <property type="entry name" value="DSPn"/>
    <property type="match status" value="1"/>
</dbReference>
<dbReference type="PANTHER" id="PTHR23339">
    <property type="entry name" value="TYROSINE SPECIFIC PROTEIN PHOSPHATASE AND DUAL SPECIFICITY PROTEIN PHOSPHATASE"/>
    <property type="match status" value="1"/>
</dbReference>
<dbReference type="PROSITE" id="PS50054">
    <property type="entry name" value="TYR_PHOSPHATASE_DUAL"/>
    <property type="match status" value="1"/>
</dbReference>